<dbReference type="InterPro" id="IPR050833">
    <property type="entry name" value="Poly_Biosynth_Transport"/>
</dbReference>
<protein>
    <submittedName>
        <fullName evidence="7">Uncharacterized protein</fullName>
    </submittedName>
</protein>
<keyword evidence="3 6" id="KW-0812">Transmembrane</keyword>
<evidence type="ECO:0000256" key="3">
    <source>
        <dbReference type="ARBA" id="ARBA00022692"/>
    </source>
</evidence>
<evidence type="ECO:0000256" key="1">
    <source>
        <dbReference type="ARBA" id="ARBA00004651"/>
    </source>
</evidence>
<evidence type="ECO:0000256" key="2">
    <source>
        <dbReference type="ARBA" id="ARBA00022475"/>
    </source>
</evidence>
<feature type="transmembrane region" description="Helical" evidence="6">
    <location>
        <begin position="473"/>
        <end position="494"/>
    </location>
</feature>
<feature type="transmembrane region" description="Helical" evidence="6">
    <location>
        <begin position="349"/>
        <end position="371"/>
    </location>
</feature>
<sequence>MSVNKDSEYIGEAAKLSANAALTLFLGDFTYNLILALGSIAIARILGSEGYGVFSLALIPPQTLALLTSLGIDIGVARYLQRYSIEKQYKQVIQIVKASILLRIAIGIIGTTICYFYSETLSSVLVNRPGIGGLVKITAIVVFLQLIYNLLLNVFIGFNSFQATSIMKITYSIFKTISSIILLLLGFGVIGALFGNILGYTASLLPAAILVYRNIKRVNQYDTSNNGINLYTLIVLLKYSLPLYMGSLTGIILSIYQNVLLSYSLSEVYIGGYRAMYNFMGLISIITTPISLALLPFFTRFDGSVKERLDKALNIANKYIALIITPITMISMVFSKELIYILYGKEYMFTSIYLPLLFAPNLLAGLGSIAIPIMFNGIGVTKYNMYLSITNALVFIPTSYLLTYRFNYGLWGFLTSTLFSSVITTALAIYLSKRFVYNPVNIKLIGGFYIASIISITPLIPVFYIHVPRFITLIRLLVGGIIYILIYIGIAIVLNCINEDDVDFIVNTFENYPIINIFLKVFAKYANFILKFSRQREKILNYF</sequence>
<dbReference type="InterPro" id="IPR002797">
    <property type="entry name" value="Polysacc_synth"/>
</dbReference>
<feature type="transmembrane region" description="Helical" evidence="6">
    <location>
        <begin position="21"/>
        <end position="46"/>
    </location>
</feature>
<feature type="transmembrane region" description="Helical" evidence="6">
    <location>
        <begin position="408"/>
        <end position="432"/>
    </location>
</feature>
<feature type="transmembrane region" description="Helical" evidence="6">
    <location>
        <begin position="173"/>
        <end position="191"/>
    </location>
</feature>
<keyword evidence="4 6" id="KW-1133">Transmembrane helix</keyword>
<evidence type="ECO:0000313" key="7">
    <source>
        <dbReference type="EMBL" id="HHR95723.1"/>
    </source>
</evidence>
<keyword evidence="2" id="KW-1003">Cell membrane</keyword>
<dbReference type="PANTHER" id="PTHR30250">
    <property type="entry name" value="PST FAMILY PREDICTED COLANIC ACID TRANSPORTER"/>
    <property type="match status" value="1"/>
</dbReference>
<feature type="transmembrane region" description="Helical" evidence="6">
    <location>
        <begin position="138"/>
        <end position="161"/>
    </location>
</feature>
<dbReference type="Pfam" id="PF01943">
    <property type="entry name" value="Polysacc_synt"/>
    <property type="match status" value="1"/>
</dbReference>
<dbReference type="EMBL" id="DRUB01000048">
    <property type="protein sequence ID" value="HHR95723.1"/>
    <property type="molecule type" value="Genomic_DNA"/>
</dbReference>
<comment type="subcellular location">
    <subcellularLocation>
        <location evidence="1">Cell membrane</location>
        <topology evidence="1">Multi-pass membrane protein</topology>
    </subcellularLocation>
</comment>
<dbReference type="PANTHER" id="PTHR30250:SF28">
    <property type="entry name" value="POLYSACCHARIDE BIOSYNTHESIS PROTEIN"/>
    <property type="match status" value="1"/>
</dbReference>
<feature type="transmembrane region" description="Helical" evidence="6">
    <location>
        <begin position="100"/>
        <end position="118"/>
    </location>
</feature>
<evidence type="ECO:0000256" key="4">
    <source>
        <dbReference type="ARBA" id="ARBA00022989"/>
    </source>
</evidence>
<dbReference type="GO" id="GO:0005886">
    <property type="term" value="C:plasma membrane"/>
    <property type="evidence" value="ECO:0007669"/>
    <property type="project" value="UniProtKB-SubCell"/>
</dbReference>
<gene>
    <name evidence="7" type="ORF">ENL47_02615</name>
</gene>
<feature type="transmembrane region" description="Helical" evidence="6">
    <location>
        <begin position="444"/>
        <end position="467"/>
    </location>
</feature>
<feature type="transmembrane region" description="Helical" evidence="6">
    <location>
        <begin position="319"/>
        <end position="343"/>
    </location>
</feature>
<reference evidence="7" key="1">
    <citation type="journal article" date="2020" name="mSystems">
        <title>Genome- and Community-Level Interaction Insights into Carbon Utilization and Element Cycling Functions of Hydrothermarchaeota in Hydrothermal Sediment.</title>
        <authorList>
            <person name="Zhou Z."/>
            <person name="Liu Y."/>
            <person name="Xu W."/>
            <person name="Pan J."/>
            <person name="Luo Z.H."/>
            <person name="Li M."/>
        </authorList>
    </citation>
    <scope>NUCLEOTIDE SEQUENCE [LARGE SCALE GENOMIC DNA]</scope>
    <source>
        <strain evidence="7">SpSt-1</strain>
    </source>
</reference>
<name>A0A7C5USK4_9CREN</name>
<accession>A0A7C5USK4</accession>
<feature type="transmembrane region" description="Helical" evidence="6">
    <location>
        <begin position="58"/>
        <end position="80"/>
    </location>
</feature>
<proteinExistence type="predicted"/>
<feature type="transmembrane region" description="Helical" evidence="6">
    <location>
        <begin position="276"/>
        <end position="298"/>
    </location>
</feature>
<evidence type="ECO:0000256" key="6">
    <source>
        <dbReference type="SAM" id="Phobius"/>
    </source>
</evidence>
<feature type="transmembrane region" description="Helical" evidence="6">
    <location>
        <begin position="236"/>
        <end position="256"/>
    </location>
</feature>
<comment type="caution">
    <text evidence="7">The sequence shown here is derived from an EMBL/GenBank/DDBJ whole genome shotgun (WGS) entry which is preliminary data.</text>
</comment>
<evidence type="ECO:0000256" key="5">
    <source>
        <dbReference type="ARBA" id="ARBA00023136"/>
    </source>
</evidence>
<feature type="transmembrane region" description="Helical" evidence="6">
    <location>
        <begin position="383"/>
        <end position="402"/>
    </location>
</feature>
<dbReference type="AlphaFoldDB" id="A0A7C5USK4"/>
<feature type="transmembrane region" description="Helical" evidence="6">
    <location>
        <begin position="197"/>
        <end position="215"/>
    </location>
</feature>
<organism evidence="7">
    <name type="scientific">Ignisphaera aggregans</name>
    <dbReference type="NCBI Taxonomy" id="334771"/>
    <lineage>
        <taxon>Archaea</taxon>
        <taxon>Thermoproteota</taxon>
        <taxon>Thermoprotei</taxon>
        <taxon>Desulfurococcales</taxon>
        <taxon>Desulfurococcaceae</taxon>
        <taxon>Ignisphaera</taxon>
    </lineage>
</organism>
<keyword evidence="5 6" id="KW-0472">Membrane</keyword>